<gene>
    <name evidence="3" type="ORF">FOZ63_028487</name>
</gene>
<name>A0A7J6SI61_PEROL</name>
<dbReference type="InterPro" id="IPR031615">
    <property type="entry name" value="Zfn-C6H2"/>
</dbReference>
<evidence type="ECO:0000259" key="2">
    <source>
        <dbReference type="Pfam" id="PF15801"/>
    </source>
</evidence>
<feature type="non-terminal residue" evidence="3">
    <location>
        <position position="1"/>
    </location>
</feature>
<feature type="compositionally biased region" description="Polar residues" evidence="1">
    <location>
        <begin position="206"/>
        <end position="219"/>
    </location>
</feature>
<keyword evidence="4" id="KW-1185">Reference proteome</keyword>
<feature type="compositionally biased region" description="Basic and acidic residues" evidence="1">
    <location>
        <begin position="339"/>
        <end position="349"/>
    </location>
</feature>
<evidence type="ECO:0000313" key="4">
    <source>
        <dbReference type="Proteomes" id="UP000553632"/>
    </source>
</evidence>
<organism evidence="3 4">
    <name type="scientific">Perkinsus olseni</name>
    <name type="common">Perkinsus atlanticus</name>
    <dbReference type="NCBI Taxonomy" id="32597"/>
    <lineage>
        <taxon>Eukaryota</taxon>
        <taxon>Sar</taxon>
        <taxon>Alveolata</taxon>
        <taxon>Perkinsozoa</taxon>
        <taxon>Perkinsea</taxon>
        <taxon>Perkinsida</taxon>
        <taxon>Perkinsidae</taxon>
        <taxon>Perkinsus</taxon>
    </lineage>
</organism>
<feature type="region of interest" description="Disordered" evidence="1">
    <location>
        <begin position="339"/>
        <end position="366"/>
    </location>
</feature>
<dbReference type="Pfam" id="PF15801">
    <property type="entry name" value="zf-C6H2"/>
    <property type="match status" value="1"/>
</dbReference>
<evidence type="ECO:0000256" key="1">
    <source>
        <dbReference type="SAM" id="MobiDB-lite"/>
    </source>
</evidence>
<comment type="caution">
    <text evidence="3">The sequence shown here is derived from an EMBL/GenBank/DDBJ whole genome shotgun (WGS) entry which is preliminary data.</text>
</comment>
<dbReference type="Proteomes" id="UP000553632">
    <property type="component" value="Unassembled WGS sequence"/>
</dbReference>
<accession>A0A7J6SI61</accession>
<dbReference type="OMA" id="AKMTGHE"/>
<evidence type="ECO:0000313" key="3">
    <source>
        <dbReference type="EMBL" id="KAF4732046.1"/>
    </source>
</evidence>
<dbReference type="EMBL" id="JABANO010018317">
    <property type="protein sequence ID" value="KAF4732046.1"/>
    <property type="molecule type" value="Genomic_DNA"/>
</dbReference>
<feature type="region of interest" description="Disordered" evidence="1">
    <location>
        <begin position="384"/>
        <end position="434"/>
    </location>
</feature>
<feature type="domain" description="C6H2-type" evidence="2">
    <location>
        <begin position="241"/>
        <end position="284"/>
    </location>
</feature>
<proteinExistence type="predicted"/>
<reference evidence="3 4" key="1">
    <citation type="submission" date="2020-04" db="EMBL/GenBank/DDBJ databases">
        <title>Perkinsus olseni comparative genomics.</title>
        <authorList>
            <person name="Bogema D.R."/>
        </authorList>
    </citation>
    <scope>NUCLEOTIDE SEQUENCE [LARGE SCALE GENOMIC DNA]</scope>
    <source>
        <strain evidence="3 4">ATCC PRA-207</strain>
    </source>
</reference>
<feature type="region of interest" description="Disordered" evidence="1">
    <location>
        <begin position="560"/>
        <end position="597"/>
    </location>
</feature>
<feature type="compositionally biased region" description="Polar residues" evidence="1">
    <location>
        <begin position="421"/>
        <end position="434"/>
    </location>
</feature>
<dbReference type="AlphaFoldDB" id="A0A7J6SI61"/>
<feature type="region of interest" description="Disordered" evidence="1">
    <location>
        <begin position="206"/>
        <end position="238"/>
    </location>
</feature>
<protein>
    <recommendedName>
        <fullName evidence="2">C6H2-type domain-containing protein</fullName>
    </recommendedName>
</protein>
<sequence>VVEYKLKALGGEKFVGKNTRGEENAKALMQWIEAEHLKMLYSKEEVEQAFGNGLTEEKFVDNCREYACRVMPDRADVYHSSMEDIINELLNIAVMDTYAAKAGDGTTAKDRTDYHGTKADSAEVTSINGVLSKCGLPTMSPTEATVEELQTAVDCIQRLAAAESDNLLPADINTLRVVLRDKYLDRCQSDVNHAMAELQGITANPVSDTSMSMATQSPSGADKGSNGDEGASTSPNQVSCQGCGRWTETKLCCPKCSASFGRTSFFCNQKCFEDNWAEHSKLHAVLATAARIERERAKATVKTEATPEAAGWIPPFAGKSSESTAAATAAMREVITHRTALEERRRQNPADDSDDEAMISTKTKQRIKEFLDTTARRIMDGGAEAAAGPAPTSVVAASGSNVPDAGSGSASPGPQLRSRGASPSPTALSLTTEVSNVKKTSLNVDMQSPGSTRRAADQSFEAFLTGSAKAVIAFTRQALHEPRQLLAGLRPAILVLICMVALLIVSSGTSLHQLDRAADFLPLTLVRSAQSGVDGMEKPILNLPSGGGDGVRARSHFLSTASNHSGGSMPELKAERREVSVGEAVEPQPTQDSTGSSNIIIGLINSLSGGDRPASAIVHEEPHTEAATTPLVIAEVTPTQRAVSEPSADVYKKALVNLAKMTGHEEDIDGLLSRAGSAAGNANNSFIGYG</sequence>